<feature type="domain" description="ABC transmembrane type-1" evidence="8">
    <location>
        <begin position="73"/>
        <end position="261"/>
    </location>
</feature>
<dbReference type="InterPro" id="IPR010065">
    <property type="entry name" value="AA_ABC_transptr_permease_3TM"/>
</dbReference>
<dbReference type="InterPro" id="IPR000515">
    <property type="entry name" value="MetI-like"/>
</dbReference>
<dbReference type="CDD" id="cd06261">
    <property type="entry name" value="TM_PBP2"/>
    <property type="match status" value="1"/>
</dbReference>
<keyword evidence="3" id="KW-1003">Cell membrane</keyword>
<dbReference type="GO" id="GO:0022857">
    <property type="term" value="F:transmembrane transporter activity"/>
    <property type="evidence" value="ECO:0007669"/>
    <property type="project" value="InterPro"/>
</dbReference>
<dbReference type="PANTHER" id="PTHR30614:SF21">
    <property type="entry name" value="AMINO ACID ABC TRANSPORTER PERMEASE"/>
    <property type="match status" value="1"/>
</dbReference>
<evidence type="ECO:0000313" key="10">
    <source>
        <dbReference type="Proteomes" id="UP000371041"/>
    </source>
</evidence>
<evidence type="ECO:0000256" key="4">
    <source>
        <dbReference type="ARBA" id="ARBA00022692"/>
    </source>
</evidence>
<keyword evidence="4 7" id="KW-0812">Transmembrane</keyword>
<accession>A0A5Q3Q4B3</accession>
<dbReference type="NCBIfam" id="TIGR01726">
    <property type="entry name" value="HEQRo_perm_3TM"/>
    <property type="match status" value="1"/>
</dbReference>
<dbReference type="GO" id="GO:0043190">
    <property type="term" value="C:ATP-binding cassette (ABC) transporter complex"/>
    <property type="evidence" value="ECO:0007669"/>
    <property type="project" value="InterPro"/>
</dbReference>
<evidence type="ECO:0000256" key="1">
    <source>
        <dbReference type="ARBA" id="ARBA00004651"/>
    </source>
</evidence>
<evidence type="ECO:0000256" key="2">
    <source>
        <dbReference type="ARBA" id="ARBA00022448"/>
    </source>
</evidence>
<reference evidence="10" key="1">
    <citation type="submission" date="2019-11" db="EMBL/GenBank/DDBJ databases">
        <title>The complete genome sequence of Saccharopolyspora sp. E2A.</title>
        <authorList>
            <person name="Zhang G."/>
        </authorList>
    </citation>
    <scope>NUCLEOTIDE SEQUENCE [LARGE SCALE GENOMIC DNA]</scope>
    <source>
        <strain evidence="10">E2A</strain>
    </source>
</reference>
<evidence type="ECO:0000259" key="8">
    <source>
        <dbReference type="PROSITE" id="PS50928"/>
    </source>
</evidence>
<dbReference type="EMBL" id="CP045929">
    <property type="protein sequence ID" value="QGK69448.1"/>
    <property type="molecule type" value="Genomic_DNA"/>
</dbReference>
<keyword evidence="10" id="KW-1185">Reference proteome</keyword>
<comment type="subcellular location">
    <subcellularLocation>
        <location evidence="1 7">Cell membrane</location>
        <topology evidence="1 7">Multi-pass membrane protein</topology>
    </subcellularLocation>
</comment>
<feature type="transmembrane region" description="Helical" evidence="7">
    <location>
        <begin position="108"/>
        <end position="129"/>
    </location>
</feature>
<gene>
    <name evidence="9" type="ORF">GIY23_07860</name>
</gene>
<feature type="transmembrane region" description="Helical" evidence="7">
    <location>
        <begin position="240"/>
        <end position="262"/>
    </location>
</feature>
<proteinExistence type="inferred from homology"/>
<feature type="transmembrane region" description="Helical" evidence="7">
    <location>
        <begin position="141"/>
        <end position="161"/>
    </location>
</feature>
<comment type="similarity">
    <text evidence="7">Belongs to the binding-protein-dependent transport system permease family.</text>
</comment>
<name>A0A5Q3Q4B3_9PSEU</name>
<protein>
    <submittedName>
        <fullName evidence="9">ABC transporter permease subunit</fullName>
    </submittedName>
</protein>
<sequence>MTTQVLYEEPGPKAKRRSLFSSVGVGVVILAVLTWVLVTLGAQGQLTVEKWGPLIDPTNGTFGPLWNLLGQGLLNTLLAAALAVVLSLVLGTILALSRVTAARWYRWAVVGLIELLRGVPVVIAIFFASRVLPEFGVDLSLVWYLVIGLTAYNMVIIAEIVRAGILALPRGQAEAAYAVGMTRGQVLRTVLLPQAFRAMLPALISQLVVILKDTSLGFIIGYEDFVRQGQIIIQNLGNPIQTYIVIAIVFIVLNYALSRLAIWVEHRISHGRKAATDATAVEKEVAGD</sequence>
<keyword evidence="5 7" id="KW-1133">Transmembrane helix</keyword>
<evidence type="ECO:0000256" key="7">
    <source>
        <dbReference type="RuleBase" id="RU363032"/>
    </source>
</evidence>
<dbReference type="Pfam" id="PF00528">
    <property type="entry name" value="BPD_transp_1"/>
    <property type="match status" value="1"/>
</dbReference>
<feature type="transmembrane region" description="Helical" evidence="7">
    <location>
        <begin position="198"/>
        <end position="220"/>
    </location>
</feature>
<keyword evidence="6 7" id="KW-0472">Membrane</keyword>
<dbReference type="KEGG" id="sace:GIY23_07860"/>
<keyword evidence="2 7" id="KW-0813">Transport</keyword>
<dbReference type="GO" id="GO:0006865">
    <property type="term" value="P:amino acid transport"/>
    <property type="evidence" value="ECO:0007669"/>
    <property type="project" value="TreeGrafter"/>
</dbReference>
<feature type="transmembrane region" description="Helical" evidence="7">
    <location>
        <begin position="20"/>
        <end position="42"/>
    </location>
</feature>
<feature type="transmembrane region" description="Helical" evidence="7">
    <location>
        <begin position="73"/>
        <end position="96"/>
    </location>
</feature>
<evidence type="ECO:0000256" key="5">
    <source>
        <dbReference type="ARBA" id="ARBA00022989"/>
    </source>
</evidence>
<dbReference type="PROSITE" id="PS50928">
    <property type="entry name" value="ABC_TM1"/>
    <property type="match status" value="1"/>
</dbReference>
<evidence type="ECO:0000313" key="9">
    <source>
        <dbReference type="EMBL" id="QGK69448.1"/>
    </source>
</evidence>
<dbReference type="Gene3D" id="1.10.3720.10">
    <property type="entry name" value="MetI-like"/>
    <property type="match status" value="1"/>
</dbReference>
<dbReference type="RefSeq" id="WP_154076044.1">
    <property type="nucleotide sequence ID" value="NZ_CP045929.1"/>
</dbReference>
<organism evidence="9 10">
    <name type="scientific">Allosaccharopolyspora coralli</name>
    <dbReference type="NCBI Taxonomy" id="2665642"/>
    <lineage>
        <taxon>Bacteria</taxon>
        <taxon>Bacillati</taxon>
        <taxon>Actinomycetota</taxon>
        <taxon>Actinomycetes</taxon>
        <taxon>Pseudonocardiales</taxon>
        <taxon>Pseudonocardiaceae</taxon>
        <taxon>Allosaccharopolyspora</taxon>
    </lineage>
</organism>
<evidence type="ECO:0000256" key="3">
    <source>
        <dbReference type="ARBA" id="ARBA00022475"/>
    </source>
</evidence>
<dbReference type="SUPFAM" id="SSF161098">
    <property type="entry name" value="MetI-like"/>
    <property type="match status" value="1"/>
</dbReference>
<dbReference type="InterPro" id="IPR035906">
    <property type="entry name" value="MetI-like_sf"/>
</dbReference>
<dbReference type="PANTHER" id="PTHR30614">
    <property type="entry name" value="MEMBRANE COMPONENT OF AMINO ACID ABC TRANSPORTER"/>
    <property type="match status" value="1"/>
</dbReference>
<evidence type="ECO:0000256" key="6">
    <source>
        <dbReference type="ARBA" id="ARBA00023136"/>
    </source>
</evidence>
<dbReference type="InterPro" id="IPR043429">
    <property type="entry name" value="ArtM/GltK/GlnP/TcyL/YhdX-like"/>
</dbReference>
<dbReference type="Proteomes" id="UP000371041">
    <property type="component" value="Chromosome"/>
</dbReference>
<dbReference type="AlphaFoldDB" id="A0A5Q3Q4B3"/>